<dbReference type="Proteomes" id="UP000694845">
    <property type="component" value="Unplaced"/>
</dbReference>
<reference evidence="3" key="1">
    <citation type="submission" date="2025-08" db="UniProtKB">
        <authorList>
            <consortium name="RefSeq"/>
        </authorList>
    </citation>
    <scope>IDENTIFICATION</scope>
</reference>
<feature type="region of interest" description="Disordered" evidence="1">
    <location>
        <begin position="1"/>
        <end position="21"/>
    </location>
</feature>
<evidence type="ECO:0000256" key="1">
    <source>
        <dbReference type="SAM" id="MobiDB-lite"/>
    </source>
</evidence>
<dbReference type="GeneID" id="110976716"/>
<dbReference type="OrthoDB" id="5945634at2759"/>
<dbReference type="AlphaFoldDB" id="A0A8B7Y1T8"/>
<dbReference type="GO" id="GO:0005654">
    <property type="term" value="C:nucleoplasm"/>
    <property type="evidence" value="ECO:0007669"/>
    <property type="project" value="TreeGrafter"/>
</dbReference>
<accession>A0A8B7Y1T8</accession>
<proteinExistence type="predicted"/>
<protein>
    <submittedName>
        <fullName evidence="3">A-kinase-interacting protein 1-like isoform X1</fullName>
    </submittedName>
</protein>
<dbReference type="PANTHER" id="PTHR14330">
    <property type="entry name" value="A-KINASE-INTERACTING PROTEIN 1"/>
    <property type="match status" value="1"/>
</dbReference>
<dbReference type="PANTHER" id="PTHR14330:SF2">
    <property type="entry name" value="A-KINASE-INTERACTING PROTEIN 1"/>
    <property type="match status" value="1"/>
</dbReference>
<evidence type="ECO:0000313" key="2">
    <source>
        <dbReference type="Proteomes" id="UP000694845"/>
    </source>
</evidence>
<evidence type="ECO:0000313" key="3">
    <source>
        <dbReference type="RefSeq" id="XP_022085916.1"/>
    </source>
</evidence>
<dbReference type="KEGG" id="aplc:110976716"/>
<name>A0A8B7Y1T8_ACAPL</name>
<dbReference type="InterPro" id="IPR033214">
    <property type="entry name" value="AKIP1"/>
</dbReference>
<keyword evidence="2" id="KW-1185">Reference proteome</keyword>
<organism evidence="2 3">
    <name type="scientific">Acanthaster planci</name>
    <name type="common">Crown-of-thorns starfish</name>
    <dbReference type="NCBI Taxonomy" id="133434"/>
    <lineage>
        <taxon>Eukaryota</taxon>
        <taxon>Metazoa</taxon>
        <taxon>Echinodermata</taxon>
        <taxon>Eleutherozoa</taxon>
        <taxon>Asterozoa</taxon>
        <taxon>Asteroidea</taxon>
        <taxon>Valvatacea</taxon>
        <taxon>Valvatida</taxon>
        <taxon>Acanthasteridae</taxon>
        <taxon>Acanthaster</taxon>
    </lineage>
</organism>
<dbReference type="RefSeq" id="XP_022085916.1">
    <property type="nucleotide sequence ID" value="XM_022230224.1"/>
</dbReference>
<dbReference type="GO" id="GO:1901222">
    <property type="term" value="P:regulation of non-canonical NF-kappaB signal transduction"/>
    <property type="evidence" value="ECO:0007669"/>
    <property type="project" value="InterPro"/>
</dbReference>
<sequence length="173" mass="19669">MTCLSATLAAPGRKEPQSFRRPSTDWAACTLCRTGQQGLEVLQRAQQRKVEWPQQPHHTKPPIQDAMMHTSIDEAFTSILQYMSTTTRQCRRYYRSVPPAQHNPSDKQHVRRFHTPQYTELHKKHPLLHSEDVHVVVAPGTYAVTAGAWGTAQQQTHVVHVNKGQSVDLDFVL</sequence>
<gene>
    <name evidence="3" type="primary">LOC110976716</name>
</gene>